<dbReference type="Proteomes" id="UP000053586">
    <property type="component" value="Unassembled WGS sequence"/>
</dbReference>
<comment type="caution">
    <text evidence="2">The sequence shown here is derived from an EMBL/GenBank/DDBJ whole genome shotgun (WGS) entry which is preliminary data.</text>
</comment>
<feature type="transmembrane region" description="Helical" evidence="1">
    <location>
        <begin position="26"/>
        <end position="44"/>
    </location>
</feature>
<accession>H5TC12</accession>
<protein>
    <submittedName>
        <fullName evidence="2">Uncharacterized protein</fullName>
    </submittedName>
</protein>
<evidence type="ECO:0000313" key="2">
    <source>
        <dbReference type="EMBL" id="GAB55839.1"/>
    </source>
</evidence>
<proteinExistence type="predicted"/>
<evidence type="ECO:0000313" key="3">
    <source>
        <dbReference type="Proteomes" id="UP000053586"/>
    </source>
</evidence>
<gene>
    <name evidence="2" type="ORF">GPUN_1723</name>
</gene>
<keyword evidence="3" id="KW-1185">Reference proteome</keyword>
<dbReference type="EMBL" id="BAET01000016">
    <property type="protein sequence ID" value="GAB55839.1"/>
    <property type="molecule type" value="Genomic_DNA"/>
</dbReference>
<reference evidence="2 3" key="1">
    <citation type="journal article" date="2012" name="J. Bacteriol.">
        <title>Genome sequence of proteorhodopsin-containing sea ice bacterium Glaciecola punicea ACAM 611T.</title>
        <authorList>
            <person name="Qin Q.-L."/>
            <person name="Xie B.-B."/>
            <person name="Shu Y.-L."/>
            <person name="Rong J.-C."/>
            <person name="Zhao D.-L."/>
            <person name="Zhang X.-Y."/>
            <person name="Chen X.-L."/>
            <person name="Zhou B.-C."/>
            <person name="Zhanga Y.-Z."/>
        </authorList>
    </citation>
    <scope>NUCLEOTIDE SEQUENCE [LARGE SCALE GENOMIC DNA]</scope>
    <source>
        <strain evidence="2 3">ACAM 611</strain>
    </source>
</reference>
<dbReference type="AlphaFoldDB" id="H5TC12"/>
<reference evidence="2 3" key="2">
    <citation type="journal article" date="2017" name="Antonie Van Leeuwenhoek">
        <title>Rhizobium rhizosphaerae sp. nov., a novel species isolated from rice rhizosphere.</title>
        <authorList>
            <person name="Zhao J.J."/>
            <person name="Zhang J."/>
            <person name="Zhang R.J."/>
            <person name="Zhang C.W."/>
            <person name="Yin H.Q."/>
            <person name="Zhang X.X."/>
        </authorList>
    </citation>
    <scope>NUCLEOTIDE SEQUENCE [LARGE SCALE GENOMIC DNA]</scope>
    <source>
        <strain evidence="2 3">ACAM 611</strain>
    </source>
</reference>
<keyword evidence="1" id="KW-0812">Transmembrane</keyword>
<keyword evidence="1" id="KW-0472">Membrane</keyword>
<organism evidence="2 3">
    <name type="scientific">Glaciecola punicea ACAM 611</name>
    <dbReference type="NCBI Taxonomy" id="1121923"/>
    <lineage>
        <taxon>Bacteria</taxon>
        <taxon>Pseudomonadati</taxon>
        <taxon>Pseudomonadota</taxon>
        <taxon>Gammaproteobacteria</taxon>
        <taxon>Alteromonadales</taxon>
        <taxon>Alteromonadaceae</taxon>
        <taxon>Glaciecola</taxon>
    </lineage>
</organism>
<evidence type="ECO:0000256" key="1">
    <source>
        <dbReference type="SAM" id="Phobius"/>
    </source>
</evidence>
<sequence>MAVNASTHWSFISRESLCGGAMKNGWMAMIGGRLFSTLLILVVLS</sequence>
<name>H5TC12_9ALTE</name>
<keyword evidence="1" id="KW-1133">Transmembrane helix</keyword>